<dbReference type="AlphaFoldDB" id="A0A098Y8L9"/>
<evidence type="ECO:0000313" key="2">
    <source>
        <dbReference type="Proteomes" id="UP000029713"/>
    </source>
</evidence>
<reference evidence="1 2" key="1">
    <citation type="submission" date="2014-07" db="EMBL/GenBank/DDBJ databases">
        <title>Biosystematic studies on Modestobacter strains isolated from extreme hyper-arid desert soil and from historic building.</title>
        <authorList>
            <person name="Bukarasam K."/>
            <person name="Bull A."/>
            <person name="Girard G."/>
            <person name="van Wezel G."/>
            <person name="Goodfellow M."/>
        </authorList>
    </citation>
    <scope>NUCLEOTIDE SEQUENCE [LARGE SCALE GENOMIC DNA]</scope>
    <source>
        <strain evidence="1 2">KNN45-2b</strain>
    </source>
</reference>
<dbReference type="EMBL" id="JPMX01000040">
    <property type="protein sequence ID" value="KGH46799.1"/>
    <property type="molecule type" value="Genomic_DNA"/>
</dbReference>
<evidence type="ECO:0008006" key="3">
    <source>
        <dbReference type="Google" id="ProtNLM"/>
    </source>
</evidence>
<dbReference type="InterPro" id="IPR036291">
    <property type="entry name" value="NAD(P)-bd_dom_sf"/>
</dbReference>
<comment type="caution">
    <text evidence="1">The sequence shown here is derived from an EMBL/GenBank/DDBJ whole genome shotgun (WGS) entry which is preliminary data.</text>
</comment>
<gene>
    <name evidence="1" type="ORF">IN07_10130</name>
</gene>
<dbReference type="Gene3D" id="3.40.50.720">
    <property type="entry name" value="NAD(P)-binding Rossmann-like Domain"/>
    <property type="match status" value="1"/>
</dbReference>
<keyword evidence="2" id="KW-1185">Reference proteome</keyword>
<dbReference type="Proteomes" id="UP000029713">
    <property type="component" value="Unassembled WGS sequence"/>
</dbReference>
<dbReference type="SUPFAM" id="SSF51735">
    <property type="entry name" value="NAD(P)-binding Rossmann-fold domains"/>
    <property type="match status" value="1"/>
</dbReference>
<protein>
    <recommendedName>
        <fullName evidence="3">Short-chain dehydrogenase</fullName>
    </recommendedName>
</protein>
<sequence length="62" mass="6367">MSRIGQPEHIGNAVVLLALDATRSGTGRELSVDGGQGQVNVGHNWVRRVTAETSSSVHGGSG</sequence>
<organism evidence="1 2">
    <name type="scientific">Modestobacter caceresii</name>
    <dbReference type="NCBI Taxonomy" id="1522368"/>
    <lineage>
        <taxon>Bacteria</taxon>
        <taxon>Bacillati</taxon>
        <taxon>Actinomycetota</taxon>
        <taxon>Actinomycetes</taxon>
        <taxon>Geodermatophilales</taxon>
        <taxon>Geodermatophilaceae</taxon>
        <taxon>Modestobacter</taxon>
    </lineage>
</organism>
<name>A0A098Y8L9_9ACTN</name>
<evidence type="ECO:0000313" key="1">
    <source>
        <dbReference type="EMBL" id="KGH46799.1"/>
    </source>
</evidence>
<proteinExistence type="predicted"/>
<accession>A0A098Y8L9</accession>